<dbReference type="InterPro" id="IPR049490">
    <property type="entry name" value="C883_1060-like_KR_N"/>
</dbReference>
<dbReference type="InterPro" id="IPR036291">
    <property type="entry name" value="NAD(P)-bd_dom_sf"/>
</dbReference>
<dbReference type="SUPFAM" id="SSF47336">
    <property type="entry name" value="ACP-like"/>
    <property type="match status" value="1"/>
</dbReference>
<sequence length="1695" mass="187622">MQTIAGFDQDRMHQPPHDMQSERKIKLHLAEHPSIEDCVVVQRQLAIGGSEFVAYVVCNGHFSETRLRSHLEKSLLSNLPIIHFVPISNVPLTPQGAVDVDALLQIPVVDAALASEWEERVRSLPGIQQVAVTVQDATPPIPPLHIADLLPSNWRQSQAATEVQAAAVASATTQTETAPKPLALSVGKPLPVDPDLPTNLAQVLHRAATQLTTGGVTYLQADSSENSQSYAELLEAAERVLAGLRQQGLSPQDKVIFQVEGNQSFIPAFWGCFLGGFVPVPIAPAPSYEASNSVVKKLLNAWERLGKPLILTTKAQLTGLQRLAQELNLEGFKAVALEEIWQAEGDRTHHVSQPEDLALLLLTSGSTGVPKGVTLTHHNLVNSIRGTADQSDFNAADIFLNWLPLDHPGPIIRCVIRPVFLGARQIHAPTSAVLADPLKWFDWIEKYRATSAWAPNFAYALVGDRAEAIKQRKWDLSCLRSCLSTAEPIAPKTSRRFLELLAPFGLQPTAMHSSWGMAETSSGVTSCETYLVETDSPFGDSFANLGTPIPGVSLRIVDDQNQLVPEETIGFLQVKGVTVTPGYYQNPEMNQEVFTEDGWFKTGDLGFLRHGALTITGRSKDVIIINGSNYYTHEIEAVVEEVAGVEVSYTAACATRSAGSDTDQLVVFFNTEISDDEPLTQLLKEIQKTVVRKVGISPTYLLPVEQSVIPKTSIGKIQRSQLKQQFDAGEFSELVKRIDILLRNENTLPDWFYRKVWCRREHDAFESLSHTGLALVFKDQLGFADALIAYLEERQQPWIIVEAGESYAQISEQVFQLDPAQPEHYHKLLSAIAQPVSTIFHCWTYAAYKGEVANLAQLQQAQNLGVYSLLFLAQALNQLDPTETIRLAVVSSHVQGVDSDAEIAYEKAPLLGLIKTLPRELLWLDCCHMDFVAGDATPHLVLQEMLQPEREREVAYRNGDRFILRLEPANLLEQSTQPLPFKQGGMYLLSGGLGGIGTEIARYLLQTYQARLLLLGRTPLPERSDWSAMLTQQGKVSERIQAFQALEALAHETGGAIAYAAADLTNFEQIQQTCQQWQTEWQCPLNGVIHLAGVAPDRWLMEETAETFAKTLEPKVVGTWVLHQLMQQQPEYLFIGFSSLISFFGGATVGGYSAANNFLDSFSLYQHRQKARQSYCFGSSTWDDLGVSKGYQGKEATRAQGHYAMSVQQGLETLLAAVHHQQPHVLVGLEGTSHHIEPLTVGGTYGKQALKIWYTAEVDAVQLERLELSDRYGVSVPCQLHKLDEMPLTETGEIDRDALLNQKTQPIVPPRNEVERQLADIWQAVLGVSELGVCDNFFELGGNSLLAIQLFGKIEQVFGRSFPLATLFEAPTIEQLAQALQPDQATGPRDSLVTIKAGGQQPPFFFVHDADGETILYLNLAQRIGGDRPVYGLRPYSREDLPVAHTRIREMVSYYIEKIRSVQPHGPYFLGGLCAGGALAQAIAVELQAQGETVPLVALIDAADMREKKDSTYENRQRWQRLAAVTKAAQTGLPQSKYLLKPLLKLSTVAGKVAKKGTNFLTYQAQKRVKTLAKHTKVRLLRYYLARQQAVPAFLQDITIRDVYRFAAKEYQPQPYEGELLLFRATEKLVVDQPGIDDEPFIHVYKDPLFGWGDRATQGVKAFDVPGGHSSMLQEPYVEAIAKQLSPYLQATDAQ</sequence>
<dbReference type="SMART" id="SM00822">
    <property type="entry name" value="PKS_KR"/>
    <property type="match status" value="1"/>
</dbReference>
<dbReference type="GO" id="GO:0031177">
    <property type="term" value="F:phosphopantetheine binding"/>
    <property type="evidence" value="ECO:0007669"/>
    <property type="project" value="InterPro"/>
</dbReference>
<dbReference type="InterPro" id="IPR045851">
    <property type="entry name" value="AMP-bd_C_sf"/>
</dbReference>
<evidence type="ECO:0000259" key="5">
    <source>
        <dbReference type="PROSITE" id="PS50075"/>
    </source>
</evidence>
<dbReference type="Gene3D" id="3.40.50.720">
    <property type="entry name" value="NAD(P)-binding Rossmann-like Domain"/>
    <property type="match status" value="1"/>
</dbReference>
<dbReference type="GO" id="GO:0044550">
    <property type="term" value="P:secondary metabolite biosynthetic process"/>
    <property type="evidence" value="ECO:0007669"/>
    <property type="project" value="UniProtKB-ARBA"/>
</dbReference>
<proteinExistence type="inferred from homology"/>
<dbReference type="CDD" id="cd08953">
    <property type="entry name" value="KR_2_SDR_x"/>
    <property type="match status" value="1"/>
</dbReference>
<reference evidence="6" key="1">
    <citation type="journal article" date="2020" name="mSystems">
        <title>Genome- and Community-Level Interaction Insights into Carbon Utilization and Element Cycling Functions of Hydrothermarchaeota in Hydrothermal Sediment.</title>
        <authorList>
            <person name="Zhou Z."/>
            <person name="Liu Y."/>
            <person name="Xu W."/>
            <person name="Pan J."/>
            <person name="Luo Z.H."/>
            <person name="Li M."/>
        </authorList>
    </citation>
    <scope>NUCLEOTIDE SEQUENCE [LARGE SCALE GENOMIC DNA]</scope>
    <source>
        <strain evidence="6">SpSt-418</strain>
    </source>
</reference>
<dbReference type="PROSITE" id="PS50075">
    <property type="entry name" value="CARRIER"/>
    <property type="match status" value="1"/>
</dbReference>
<feature type="compositionally biased region" description="Basic and acidic residues" evidence="4">
    <location>
        <begin position="8"/>
        <end position="20"/>
    </location>
</feature>
<dbReference type="Gene3D" id="3.30.300.30">
    <property type="match status" value="2"/>
</dbReference>
<dbReference type="InterPro" id="IPR020806">
    <property type="entry name" value="PKS_PP-bd"/>
</dbReference>
<dbReference type="Gene3D" id="3.40.50.12780">
    <property type="entry name" value="N-terminal domain of ligase-like"/>
    <property type="match status" value="1"/>
</dbReference>
<dbReference type="PANTHER" id="PTHR22754:SF32">
    <property type="entry name" value="DISCO-INTERACTING PROTEIN 2"/>
    <property type="match status" value="1"/>
</dbReference>
<organism evidence="6">
    <name type="scientific">Oscillatoriales cyanobacterium SpSt-418</name>
    <dbReference type="NCBI Taxonomy" id="2282169"/>
    <lineage>
        <taxon>Bacteria</taxon>
        <taxon>Bacillati</taxon>
        <taxon>Cyanobacteriota</taxon>
        <taxon>Cyanophyceae</taxon>
        <taxon>Oscillatoriophycideae</taxon>
        <taxon>Oscillatoriales</taxon>
    </lineage>
</organism>
<dbReference type="Pfam" id="PF00550">
    <property type="entry name" value="PP-binding"/>
    <property type="match status" value="1"/>
</dbReference>
<keyword evidence="2" id="KW-0596">Phosphopantetheine</keyword>
<dbReference type="Gene3D" id="1.10.1200.10">
    <property type="entry name" value="ACP-like"/>
    <property type="match status" value="1"/>
</dbReference>
<dbReference type="SMART" id="SM00824">
    <property type="entry name" value="PKS_TE"/>
    <property type="match status" value="1"/>
</dbReference>
<dbReference type="GO" id="GO:0005886">
    <property type="term" value="C:plasma membrane"/>
    <property type="evidence" value="ECO:0007669"/>
    <property type="project" value="TreeGrafter"/>
</dbReference>
<dbReference type="InterPro" id="IPR029058">
    <property type="entry name" value="AB_hydrolase_fold"/>
</dbReference>
<dbReference type="InterPro" id="IPR036736">
    <property type="entry name" value="ACP-like_sf"/>
</dbReference>
<dbReference type="EMBL" id="DSRU01000334">
    <property type="protein sequence ID" value="HFN00625.1"/>
    <property type="molecule type" value="Genomic_DNA"/>
</dbReference>
<dbReference type="Pfam" id="PF08659">
    <property type="entry name" value="KR"/>
    <property type="match status" value="1"/>
</dbReference>
<evidence type="ECO:0000256" key="3">
    <source>
        <dbReference type="ARBA" id="ARBA00022553"/>
    </source>
</evidence>
<dbReference type="SUPFAM" id="SSF56801">
    <property type="entry name" value="Acetyl-CoA synthetase-like"/>
    <property type="match status" value="2"/>
</dbReference>
<dbReference type="FunFam" id="1.10.1200.10:FF:000016">
    <property type="entry name" value="Non-ribosomal peptide synthase"/>
    <property type="match status" value="1"/>
</dbReference>
<dbReference type="Pfam" id="PF00501">
    <property type="entry name" value="AMP-binding"/>
    <property type="match status" value="1"/>
</dbReference>
<dbReference type="PANTHER" id="PTHR22754">
    <property type="entry name" value="DISCO-INTERACTING PROTEIN 2 DIP2 -RELATED"/>
    <property type="match status" value="1"/>
</dbReference>
<dbReference type="PROSITE" id="PS00455">
    <property type="entry name" value="AMP_BINDING"/>
    <property type="match status" value="1"/>
</dbReference>
<comment type="similarity">
    <text evidence="1">Belongs to the ATP-dependent AMP-binding enzyme family.</text>
</comment>
<feature type="region of interest" description="Disordered" evidence="4">
    <location>
        <begin position="1"/>
        <end position="20"/>
    </location>
</feature>
<dbReference type="InterPro" id="IPR020802">
    <property type="entry name" value="TesA-like"/>
</dbReference>
<dbReference type="GO" id="GO:0070566">
    <property type="term" value="F:adenylyltransferase activity"/>
    <property type="evidence" value="ECO:0007669"/>
    <property type="project" value="TreeGrafter"/>
</dbReference>
<evidence type="ECO:0000256" key="2">
    <source>
        <dbReference type="ARBA" id="ARBA00022450"/>
    </source>
</evidence>
<dbReference type="GO" id="GO:0006633">
    <property type="term" value="P:fatty acid biosynthetic process"/>
    <property type="evidence" value="ECO:0007669"/>
    <property type="project" value="TreeGrafter"/>
</dbReference>
<dbReference type="CDD" id="cd05906">
    <property type="entry name" value="A_NRPS_TubE_like"/>
    <property type="match status" value="1"/>
</dbReference>
<evidence type="ECO:0000256" key="4">
    <source>
        <dbReference type="SAM" id="MobiDB-lite"/>
    </source>
</evidence>
<dbReference type="Pfam" id="PF00975">
    <property type="entry name" value="Thioesterase"/>
    <property type="match status" value="1"/>
</dbReference>
<dbReference type="InterPro" id="IPR020845">
    <property type="entry name" value="AMP-binding_CS"/>
</dbReference>
<name>A0A7C3KGR0_9CYAN</name>
<dbReference type="Pfam" id="PF21394">
    <property type="entry name" value="Beta-ketacyl_N"/>
    <property type="match status" value="1"/>
</dbReference>
<dbReference type="SMART" id="SM00823">
    <property type="entry name" value="PKS_PP"/>
    <property type="match status" value="1"/>
</dbReference>
<dbReference type="SUPFAM" id="SSF51735">
    <property type="entry name" value="NAD(P)-binding Rossmann-fold domains"/>
    <property type="match status" value="2"/>
</dbReference>
<comment type="caution">
    <text evidence="6">The sequence shown here is derived from an EMBL/GenBank/DDBJ whole genome shotgun (WGS) entry which is preliminary data.</text>
</comment>
<dbReference type="InterPro" id="IPR057326">
    <property type="entry name" value="KR_dom"/>
</dbReference>
<feature type="domain" description="Carrier" evidence="5">
    <location>
        <begin position="1309"/>
        <end position="1384"/>
    </location>
</feature>
<evidence type="ECO:0000256" key="1">
    <source>
        <dbReference type="ARBA" id="ARBA00006432"/>
    </source>
</evidence>
<keyword evidence="3" id="KW-0597">Phosphoprotein</keyword>
<dbReference type="InterPro" id="IPR001031">
    <property type="entry name" value="Thioesterase"/>
</dbReference>
<dbReference type="SUPFAM" id="SSF53474">
    <property type="entry name" value="alpha/beta-Hydrolases"/>
    <property type="match status" value="1"/>
</dbReference>
<protein>
    <submittedName>
        <fullName evidence="6">KR domain-containing protein</fullName>
    </submittedName>
</protein>
<dbReference type="InterPro" id="IPR009081">
    <property type="entry name" value="PP-bd_ACP"/>
</dbReference>
<dbReference type="Gene3D" id="3.40.50.1820">
    <property type="entry name" value="alpha/beta hydrolase"/>
    <property type="match status" value="1"/>
</dbReference>
<dbReference type="InterPro" id="IPR000873">
    <property type="entry name" value="AMP-dep_synth/lig_dom"/>
</dbReference>
<dbReference type="InterPro" id="IPR042099">
    <property type="entry name" value="ANL_N_sf"/>
</dbReference>
<evidence type="ECO:0000313" key="6">
    <source>
        <dbReference type="EMBL" id="HFN00625.1"/>
    </source>
</evidence>
<gene>
    <name evidence="6" type="ORF">ENR64_23315</name>
</gene>
<accession>A0A7C3KGR0</accession>
<dbReference type="InterPro" id="IPR013968">
    <property type="entry name" value="PKS_KR"/>
</dbReference>